<dbReference type="InterPro" id="IPR029063">
    <property type="entry name" value="SAM-dependent_MTases_sf"/>
</dbReference>
<dbReference type="EMBL" id="LSBJ02000002">
    <property type="protein sequence ID" value="OAQ59626.1"/>
    <property type="molecule type" value="Genomic_DNA"/>
</dbReference>
<dbReference type="GO" id="GO:0032259">
    <property type="term" value="P:methylation"/>
    <property type="evidence" value="ECO:0007669"/>
    <property type="project" value="UniProtKB-KW"/>
</dbReference>
<evidence type="ECO:0000313" key="6">
    <source>
        <dbReference type="Proteomes" id="UP000078397"/>
    </source>
</evidence>
<keyword evidence="1 5" id="KW-0489">Methyltransferase</keyword>
<dbReference type="GO" id="GO:0008171">
    <property type="term" value="F:O-methyltransferase activity"/>
    <property type="evidence" value="ECO:0007669"/>
    <property type="project" value="InterPro"/>
</dbReference>
<dbReference type="SUPFAM" id="SSF46785">
    <property type="entry name" value="Winged helix' DNA-binding domain"/>
    <property type="match status" value="1"/>
</dbReference>
<evidence type="ECO:0000256" key="3">
    <source>
        <dbReference type="ARBA" id="ARBA00022691"/>
    </source>
</evidence>
<dbReference type="OrthoDB" id="1606438at2759"/>
<proteinExistence type="predicted"/>
<dbReference type="InterPro" id="IPR036390">
    <property type="entry name" value="WH_DNA-bd_sf"/>
</dbReference>
<keyword evidence="6" id="KW-1185">Reference proteome</keyword>
<dbReference type="InterPro" id="IPR016461">
    <property type="entry name" value="COMT-like"/>
</dbReference>
<dbReference type="Pfam" id="PF00891">
    <property type="entry name" value="Methyltransf_2"/>
    <property type="match status" value="1"/>
</dbReference>
<dbReference type="RefSeq" id="XP_018137619.1">
    <property type="nucleotide sequence ID" value="XM_018283295.1"/>
</dbReference>
<dbReference type="PANTHER" id="PTHR43712:SF16">
    <property type="entry name" value="O-METHYLTRANSFERASE ELCB"/>
    <property type="match status" value="1"/>
</dbReference>
<dbReference type="Proteomes" id="UP000078397">
    <property type="component" value="Unassembled WGS sequence"/>
</dbReference>
<evidence type="ECO:0000259" key="4">
    <source>
        <dbReference type="Pfam" id="PF00891"/>
    </source>
</evidence>
<dbReference type="GeneID" id="28847289"/>
<protein>
    <submittedName>
        <fullName evidence="5">S-adenosyl-L-methionine-dependent methyltransferase</fullName>
    </submittedName>
</protein>
<dbReference type="Gene3D" id="1.10.10.10">
    <property type="entry name" value="Winged helix-like DNA-binding domain superfamily/Winged helix DNA-binding domain"/>
    <property type="match status" value="1"/>
</dbReference>
<accession>A0A179F2G4</accession>
<comment type="caution">
    <text evidence="5">The sequence shown here is derived from an EMBL/GenBank/DDBJ whole genome shotgun (WGS) entry which is preliminary data.</text>
</comment>
<dbReference type="STRING" id="1380566.A0A179F2G4"/>
<dbReference type="SUPFAM" id="SSF53335">
    <property type="entry name" value="S-adenosyl-L-methionine-dependent methyltransferases"/>
    <property type="match status" value="1"/>
</dbReference>
<dbReference type="AlphaFoldDB" id="A0A179F2G4"/>
<dbReference type="KEGG" id="pchm:VFPPC_03843"/>
<keyword evidence="2" id="KW-0808">Transferase</keyword>
<reference evidence="5 6" key="1">
    <citation type="journal article" date="2016" name="PLoS Pathog.">
        <title>Biosynthesis of antibiotic leucinostatins in bio-control fungus Purpureocillium lilacinum and their inhibition on phytophthora revealed by genome mining.</title>
        <authorList>
            <person name="Wang G."/>
            <person name="Liu Z."/>
            <person name="Lin R."/>
            <person name="Li E."/>
            <person name="Mao Z."/>
            <person name="Ling J."/>
            <person name="Yang Y."/>
            <person name="Yin W.B."/>
            <person name="Xie B."/>
        </authorList>
    </citation>
    <scope>NUCLEOTIDE SEQUENCE [LARGE SCALE GENOMIC DNA]</scope>
    <source>
        <strain evidence="5">170</strain>
    </source>
</reference>
<dbReference type="InterPro" id="IPR001077">
    <property type="entry name" value="COMT_C"/>
</dbReference>
<evidence type="ECO:0000256" key="1">
    <source>
        <dbReference type="ARBA" id="ARBA00022603"/>
    </source>
</evidence>
<name>A0A179F2G4_METCM</name>
<dbReference type="PANTHER" id="PTHR43712">
    <property type="entry name" value="PUTATIVE (AFU_ORTHOLOGUE AFUA_4G14580)-RELATED"/>
    <property type="match status" value="1"/>
</dbReference>
<keyword evidence="3" id="KW-0949">S-adenosyl-L-methionine</keyword>
<evidence type="ECO:0000256" key="2">
    <source>
        <dbReference type="ARBA" id="ARBA00022679"/>
    </source>
</evidence>
<dbReference type="InterPro" id="IPR036388">
    <property type="entry name" value="WH-like_DNA-bd_sf"/>
</dbReference>
<dbReference type="Gene3D" id="3.40.50.150">
    <property type="entry name" value="Vaccinia Virus protein VP39"/>
    <property type="match status" value="1"/>
</dbReference>
<dbReference type="PROSITE" id="PS51683">
    <property type="entry name" value="SAM_OMT_II"/>
    <property type="match status" value="1"/>
</dbReference>
<gene>
    <name evidence="5" type="ORF">VFPPC_03843</name>
</gene>
<sequence>MASASVQRMTALAEQIQEKTKIITDFLTSKGLDAASFDVNGLAEFPISAEDEVPHKARQDLIGLTQELHNISVGPKESLRYLAWDCVNNLSLQAMWEFKVAEAVPLDGMISYEDLTAKVVQLNNVNMSTLNLRRLIRHVITNNVFVEPQRGFVAHNRTSRLLLEDVPLNNWVGFMSNDLWLPVAHVVKAMKKWPGSEEPTETGVNLAYNQDKAWFDFLQQDEVFARRYNRAMEAHGGGEGYSLQSVVDGYPWGELKDGGNVVDMGGNQGYVSFAIAEAFPKLNFVVQDTAGMRAPETIGTVPSELKDRVQLTEHDFFAPQPVVAEAYFFRMIFHGFSDKYAIQILQALIPALRPGARIIVNDGALPEPGTVGYMDERTMRTLDLFMQVTVNAHEREPDDWRELFRRADERYTVKKVWRPEKSRMWFVDAVWMAEG</sequence>
<evidence type="ECO:0000313" key="5">
    <source>
        <dbReference type="EMBL" id="OAQ59626.1"/>
    </source>
</evidence>
<feature type="domain" description="O-methyltransferase C-terminal" evidence="4">
    <location>
        <begin position="214"/>
        <end position="407"/>
    </location>
</feature>
<organism evidence="5 6">
    <name type="scientific">Pochonia chlamydosporia 170</name>
    <dbReference type="NCBI Taxonomy" id="1380566"/>
    <lineage>
        <taxon>Eukaryota</taxon>
        <taxon>Fungi</taxon>
        <taxon>Dikarya</taxon>
        <taxon>Ascomycota</taxon>
        <taxon>Pezizomycotina</taxon>
        <taxon>Sordariomycetes</taxon>
        <taxon>Hypocreomycetidae</taxon>
        <taxon>Hypocreales</taxon>
        <taxon>Clavicipitaceae</taxon>
        <taxon>Pochonia</taxon>
    </lineage>
</organism>